<gene>
    <name evidence="3" type="primary">MS</name>
    <name evidence="2" type="ORF">GWI33_003366</name>
</gene>
<dbReference type="EMBL" id="JAACXV010000003">
    <property type="protein sequence ID" value="KAF7287728.1"/>
    <property type="molecule type" value="Genomic_DNA"/>
</dbReference>
<name>A0A5Q0TX13_RHYFE</name>
<dbReference type="EMBL" id="MK751558">
    <property type="protein sequence ID" value="QGA72562.1"/>
    <property type="molecule type" value="mRNA"/>
</dbReference>
<dbReference type="OrthoDB" id="6355109at2759"/>
<evidence type="ECO:0000256" key="1">
    <source>
        <dbReference type="SAM" id="SignalP"/>
    </source>
</evidence>
<evidence type="ECO:0000313" key="2">
    <source>
        <dbReference type="EMBL" id="KAF7287728.1"/>
    </source>
</evidence>
<dbReference type="AlphaFoldDB" id="A0A5Q0TX13"/>
<accession>A0A5Q0TX13</accession>
<evidence type="ECO:0000313" key="4">
    <source>
        <dbReference type="Proteomes" id="UP000625711"/>
    </source>
</evidence>
<feature type="chain" id="PRO_5036149774" evidence="1">
    <location>
        <begin position="25"/>
        <end position="95"/>
    </location>
</feature>
<reference evidence="3" key="1">
    <citation type="submission" date="2019-04" db="EMBL/GenBank/DDBJ databases">
        <title>Identification and expression profiles of neuropeptides and their G protein-coupled receptors in the Red palm weevil Rhynchophorus ferrugineus (Coleoptera: Curculionidae).</title>
        <authorList>
            <person name="Zhang H."/>
            <person name="Bai J."/>
            <person name="Huang S."/>
            <person name="Hou Y."/>
        </authorList>
    </citation>
    <scope>NUCLEOTIDE SEQUENCE</scope>
</reference>
<dbReference type="PROSITE" id="PS51257">
    <property type="entry name" value="PROKAR_LIPOPROTEIN"/>
    <property type="match status" value="1"/>
</dbReference>
<feature type="signal peptide" evidence="1">
    <location>
        <begin position="1"/>
        <end position="24"/>
    </location>
</feature>
<sequence>MKTSLVILIFGVVCSIFFLSTGSASVISCPPNSYYNPDVNPKISQLCMAIEQVLSESSPQNDRFLSRLVDERNANLNAKRQDVDHVFLRFGRSGL</sequence>
<evidence type="ECO:0000313" key="3">
    <source>
        <dbReference type="EMBL" id="QGA72562.1"/>
    </source>
</evidence>
<dbReference type="Proteomes" id="UP000625711">
    <property type="component" value="Unassembled WGS sequence"/>
</dbReference>
<keyword evidence="1" id="KW-0732">Signal</keyword>
<keyword evidence="4" id="KW-1185">Reference proteome</keyword>
<reference evidence="2" key="2">
    <citation type="submission" date="2020-08" db="EMBL/GenBank/DDBJ databases">
        <title>Genome sequencing and assembly of the red palm weevil Rhynchophorus ferrugineus.</title>
        <authorList>
            <person name="Dias G.B."/>
            <person name="Bergman C.M."/>
            <person name="Manee M."/>
        </authorList>
    </citation>
    <scope>NUCLEOTIDE SEQUENCE</scope>
    <source>
        <strain evidence="2">AA-2017</strain>
        <tissue evidence="2">Whole larva</tissue>
    </source>
</reference>
<organism evidence="3">
    <name type="scientific">Rhynchophorus ferrugineus</name>
    <name type="common">Red palm weevil</name>
    <name type="synonym">Curculio ferrugineus</name>
    <dbReference type="NCBI Taxonomy" id="354439"/>
    <lineage>
        <taxon>Eukaryota</taxon>
        <taxon>Metazoa</taxon>
        <taxon>Ecdysozoa</taxon>
        <taxon>Arthropoda</taxon>
        <taxon>Hexapoda</taxon>
        <taxon>Insecta</taxon>
        <taxon>Pterygota</taxon>
        <taxon>Neoptera</taxon>
        <taxon>Endopterygota</taxon>
        <taxon>Coleoptera</taxon>
        <taxon>Polyphaga</taxon>
        <taxon>Cucujiformia</taxon>
        <taxon>Curculionidae</taxon>
        <taxon>Dryophthorinae</taxon>
        <taxon>Rhynchophorus</taxon>
    </lineage>
</organism>
<proteinExistence type="evidence at transcript level"/>
<protein>
    <submittedName>
        <fullName evidence="3">Myosuppressin-like protein</fullName>
    </submittedName>
</protein>